<gene>
    <name evidence="1" type="ORF">ACFQL9_13285</name>
</gene>
<name>A0ABD5WH12_9EURY</name>
<organism evidence="1 2">
    <name type="scientific">Halobaculum lipolyticum</name>
    <dbReference type="NCBI Taxonomy" id="3032001"/>
    <lineage>
        <taxon>Archaea</taxon>
        <taxon>Methanobacteriati</taxon>
        <taxon>Methanobacteriota</taxon>
        <taxon>Stenosarchaea group</taxon>
        <taxon>Halobacteria</taxon>
        <taxon>Halobacteriales</taxon>
        <taxon>Haloferacaceae</taxon>
        <taxon>Halobaculum</taxon>
    </lineage>
</organism>
<accession>A0ABD5WH12</accession>
<keyword evidence="2" id="KW-1185">Reference proteome</keyword>
<dbReference type="EMBL" id="JBHTAH010000012">
    <property type="protein sequence ID" value="MFC7070621.1"/>
    <property type="molecule type" value="Genomic_DNA"/>
</dbReference>
<dbReference type="RefSeq" id="WP_390210873.1">
    <property type="nucleotide sequence ID" value="NZ_JBHTAH010000012.1"/>
</dbReference>
<dbReference type="AlphaFoldDB" id="A0ABD5WH12"/>
<evidence type="ECO:0008006" key="3">
    <source>
        <dbReference type="Google" id="ProtNLM"/>
    </source>
</evidence>
<protein>
    <recommendedName>
        <fullName evidence="3">DUF4145 domain-containing protein</fullName>
    </recommendedName>
</protein>
<dbReference type="Proteomes" id="UP001596461">
    <property type="component" value="Unassembled WGS sequence"/>
</dbReference>
<proteinExistence type="predicted"/>
<comment type="caution">
    <text evidence="1">The sequence shown here is derived from an EMBL/GenBank/DDBJ whole genome shotgun (WGS) entry which is preliminary data.</text>
</comment>
<evidence type="ECO:0000313" key="2">
    <source>
        <dbReference type="Proteomes" id="UP001596461"/>
    </source>
</evidence>
<evidence type="ECO:0000313" key="1">
    <source>
        <dbReference type="EMBL" id="MFC7070621.1"/>
    </source>
</evidence>
<sequence length="324" mass="37261">MDHSTLERLTYIKSVHQQADALSQESWPQSTTAILLYHDAVELFFQCKLETEGESEPYRFMDNFSKIHNEFGITLEYKDGIKRLNNTRNELKHRSLRPEQDEIATIRVLVNDFFEANTPLLFDIAYDQISMAALIEFEAARAKLREAEHALADERYGDGICAVAAAYLRMNNEFEKYVTHQLDHTPYPTLMNEQWVDTIDGSIDELLLILQQNSSQLNENVEKEIADIIAGLHIPEQAIREVYQILRIMTLGIDYGKYIRFNSITPNVSEDGALREINGAIPEVSEEELQFCIDFVIEVGQELQQSNVDLSLDLELNHTPLDEF</sequence>
<reference evidence="1 2" key="1">
    <citation type="journal article" date="2019" name="Int. J. Syst. Evol. Microbiol.">
        <title>The Global Catalogue of Microorganisms (GCM) 10K type strain sequencing project: providing services to taxonomists for standard genome sequencing and annotation.</title>
        <authorList>
            <consortium name="The Broad Institute Genomics Platform"/>
            <consortium name="The Broad Institute Genome Sequencing Center for Infectious Disease"/>
            <person name="Wu L."/>
            <person name="Ma J."/>
        </authorList>
    </citation>
    <scope>NUCLEOTIDE SEQUENCE [LARGE SCALE GENOMIC DNA]</scope>
    <source>
        <strain evidence="1 2">DT31</strain>
    </source>
</reference>